<evidence type="ECO:0000313" key="2">
    <source>
        <dbReference type="Proteomes" id="UP000681290"/>
    </source>
</evidence>
<dbReference type="Proteomes" id="UP000681290">
    <property type="component" value="Unassembled WGS sequence"/>
</dbReference>
<comment type="caution">
    <text evidence="1">The sequence shown here is derived from an EMBL/GenBank/DDBJ whole genome shotgun (WGS) entry which is preliminary data.</text>
</comment>
<name>A0ABQ4MZ20_9BACL</name>
<dbReference type="EMBL" id="BOSM01000014">
    <property type="protein sequence ID" value="GIP61157.1"/>
    <property type="molecule type" value="Genomic_DNA"/>
</dbReference>
<accession>A0ABQ4MZ20</accession>
<reference evidence="1 2" key="1">
    <citation type="submission" date="2021-03" db="EMBL/GenBank/DDBJ databases">
        <title>Antimicrobial resistance genes in bacteria isolated from Japanese honey, and their potential for conferring macrolide and lincosamide resistance in the American foulbrood pathogen Paenibacillus larvae.</title>
        <authorList>
            <person name="Okamoto M."/>
            <person name="Kumagai M."/>
            <person name="Kanamori H."/>
            <person name="Takamatsu D."/>
        </authorList>
    </citation>
    <scope>NUCLEOTIDE SEQUENCE [LARGE SCALE GENOMIC DNA]</scope>
    <source>
        <strain evidence="1 2">J15TS10</strain>
    </source>
</reference>
<protein>
    <submittedName>
        <fullName evidence="1">Uncharacterized protein</fullName>
    </submittedName>
</protein>
<keyword evidence="2" id="KW-1185">Reference proteome</keyword>
<proteinExistence type="predicted"/>
<sequence>MRYTLLYKPNGEFPCKRKYLHDARSDQQAIEMAQQYVAKKKSTIHSLVRTITIETKLI</sequence>
<organism evidence="1 2">
    <name type="scientific">Paenibacillus woosongensis</name>
    <dbReference type="NCBI Taxonomy" id="307580"/>
    <lineage>
        <taxon>Bacteria</taxon>
        <taxon>Bacillati</taxon>
        <taxon>Bacillota</taxon>
        <taxon>Bacilli</taxon>
        <taxon>Bacillales</taxon>
        <taxon>Paenibacillaceae</taxon>
        <taxon>Paenibacillus</taxon>
    </lineage>
</organism>
<evidence type="ECO:0000313" key="1">
    <source>
        <dbReference type="EMBL" id="GIP61157.1"/>
    </source>
</evidence>
<gene>
    <name evidence="1" type="ORF">J15TS10_49710</name>
</gene>